<protein>
    <recommendedName>
        <fullName evidence="3">Carboxylic ester hydrolase</fullName>
        <ecNumber evidence="3">3.1.1.-</ecNumber>
    </recommendedName>
</protein>
<dbReference type="GO" id="GO:0072330">
    <property type="term" value="P:monocarboxylic acid biosynthetic process"/>
    <property type="evidence" value="ECO:0007669"/>
    <property type="project" value="UniProtKB-ARBA"/>
</dbReference>
<evidence type="ECO:0000259" key="4">
    <source>
        <dbReference type="Pfam" id="PF00135"/>
    </source>
</evidence>
<organism evidence="5 6">
    <name type="scientific">Penicillium capsulatum</name>
    <dbReference type="NCBI Taxonomy" id="69766"/>
    <lineage>
        <taxon>Eukaryota</taxon>
        <taxon>Fungi</taxon>
        <taxon>Dikarya</taxon>
        <taxon>Ascomycota</taxon>
        <taxon>Pezizomycotina</taxon>
        <taxon>Eurotiomycetes</taxon>
        <taxon>Eurotiomycetidae</taxon>
        <taxon>Eurotiales</taxon>
        <taxon>Aspergillaceae</taxon>
        <taxon>Penicillium</taxon>
    </lineage>
</organism>
<evidence type="ECO:0000256" key="1">
    <source>
        <dbReference type="ARBA" id="ARBA00005964"/>
    </source>
</evidence>
<name>A0A9W9LF25_9EURO</name>
<comment type="similarity">
    <text evidence="1 3">Belongs to the type-B carboxylesterase/lipase family.</text>
</comment>
<proteinExistence type="inferred from homology"/>
<dbReference type="Gene3D" id="3.40.50.1820">
    <property type="entry name" value="alpha/beta hydrolase"/>
    <property type="match status" value="1"/>
</dbReference>
<dbReference type="Pfam" id="PF00135">
    <property type="entry name" value="COesterase"/>
    <property type="match status" value="1"/>
</dbReference>
<dbReference type="EC" id="3.1.1.-" evidence="3"/>
<dbReference type="GO" id="GO:0017000">
    <property type="term" value="P:antibiotic biosynthetic process"/>
    <property type="evidence" value="ECO:0007669"/>
    <property type="project" value="UniProtKB-ARBA"/>
</dbReference>
<dbReference type="OrthoDB" id="6846267at2759"/>
<dbReference type="Proteomes" id="UP001146351">
    <property type="component" value="Unassembled WGS sequence"/>
</dbReference>
<evidence type="ECO:0000256" key="3">
    <source>
        <dbReference type="RuleBase" id="RU361235"/>
    </source>
</evidence>
<dbReference type="EMBL" id="JAPQKO010000008">
    <property type="protein sequence ID" value="KAJ5152078.1"/>
    <property type="molecule type" value="Genomic_DNA"/>
</dbReference>
<evidence type="ECO:0000256" key="2">
    <source>
        <dbReference type="ARBA" id="ARBA00022801"/>
    </source>
</evidence>
<dbReference type="PANTHER" id="PTHR11559">
    <property type="entry name" value="CARBOXYLESTERASE"/>
    <property type="match status" value="1"/>
</dbReference>
<dbReference type="InterPro" id="IPR050309">
    <property type="entry name" value="Type-B_Carboxylest/Lipase"/>
</dbReference>
<accession>A0A9W9LF25</accession>
<dbReference type="PROSITE" id="PS00122">
    <property type="entry name" value="CARBOXYLESTERASE_B_1"/>
    <property type="match status" value="1"/>
</dbReference>
<comment type="caution">
    <text evidence="5">The sequence shown here is derived from an EMBL/GenBank/DDBJ whole genome shotgun (WGS) entry which is preliminary data.</text>
</comment>
<dbReference type="SUPFAM" id="SSF53474">
    <property type="entry name" value="alpha/beta-Hydrolases"/>
    <property type="match status" value="1"/>
</dbReference>
<evidence type="ECO:0000313" key="6">
    <source>
        <dbReference type="Proteomes" id="UP001146351"/>
    </source>
</evidence>
<keyword evidence="6" id="KW-1185">Reference proteome</keyword>
<evidence type="ECO:0000313" key="5">
    <source>
        <dbReference type="EMBL" id="KAJ5152078.1"/>
    </source>
</evidence>
<dbReference type="InterPro" id="IPR002018">
    <property type="entry name" value="CarbesteraseB"/>
</dbReference>
<keyword evidence="2 3" id="KW-0378">Hydrolase</keyword>
<dbReference type="AlphaFoldDB" id="A0A9W9LF25"/>
<reference evidence="5" key="2">
    <citation type="journal article" date="2023" name="IMA Fungus">
        <title>Comparative genomic study of the Penicillium genus elucidates a diverse pangenome and 15 lateral gene transfer events.</title>
        <authorList>
            <person name="Petersen C."/>
            <person name="Sorensen T."/>
            <person name="Nielsen M.R."/>
            <person name="Sondergaard T.E."/>
            <person name="Sorensen J.L."/>
            <person name="Fitzpatrick D.A."/>
            <person name="Frisvad J.C."/>
            <person name="Nielsen K.L."/>
        </authorList>
    </citation>
    <scope>NUCLEOTIDE SEQUENCE</scope>
    <source>
        <strain evidence="5">IBT 21917</strain>
    </source>
</reference>
<dbReference type="InterPro" id="IPR029058">
    <property type="entry name" value="AB_hydrolase_fold"/>
</dbReference>
<gene>
    <name evidence="5" type="ORF">N7492_010373</name>
</gene>
<feature type="domain" description="Carboxylesterase type B" evidence="4">
    <location>
        <begin position="13"/>
        <end position="516"/>
    </location>
</feature>
<dbReference type="InterPro" id="IPR019826">
    <property type="entry name" value="Carboxylesterase_B_AS"/>
</dbReference>
<sequence length="552" mass="61639">MSFQTPSSKVTLQIESLGRLDGFQYSNGVQQFCGIPYGTLSKRWTRAVLKTSWEDNYHDGTKLGNDCPRPKVSAGTTNPFLPVPPNPNFQQPRVDEKTALIINIVVPRQPHHHGEKCPVLAYIHGGSLLYGSSNYGIYDAVNLVSHSVTIGFPIAFVSFNYRLGLGGFLASSKIAEDLQRDGFEGNGNFGFTDQKLAMDWVVRYIGQFGGDAENITVVGQSAGGVSIGHHLAANDPMKFHRAVCMSGLGSTLRGLSLEYHEVLFAATCRYFSIDSQAPDVLDQLRKIPEQVLADADHIIQGVPSGTGNPYLDGWFYAHDPQAMTEAPSWLRSFILGDVHDEGVIFVANLTKDTYESVRCTIQEHVLDEKFVDTVLNEYGITANLSKDDLIEKVCALGADACFRIQNYETALLNKRLQSENTLFKYHFDQRSRLGNFLKGKAYHGFEIVYLFGNLDNELDEQERVMARDFASAWIKFTYGQEPWKTGTGLWKVWGPDCQQRVQTEEEDESVRNYTRLKKVFALGAGGMWKKYLTAIDSLLMKRGNLGKFSIEG</sequence>
<dbReference type="GO" id="GO:0016787">
    <property type="term" value="F:hydrolase activity"/>
    <property type="evidence" value="ECO:0007669"/>
    <property type="project" value="UniProtKB-KW"/>
</dbReference>
<reference evidence="5" key="1">
    <citation type="submission" date="2022-11" db="EMBL/GenBank/DDBJ databases">
        <authorList>
            <person name="Petersen C."/>
        </authorList>
    </citation>
    <scope>NUCLEOTIDE SEQUENCE</scope>
    <source>
        <strain evidence="5">IBT 21917</strain>
    </source>
</reference>